<organism evidence="7 8">
    <name type="scientific">Cylicostephanus goldi</name>
    <name type="common">Nematode worm</name>
    <dbReference type="NCBI Taxonomy" id="71465"/>
    <lineage>
        <taxon>Eukaryota</taxon>
        <taxon>Metazoa</taxon>
        <taxon>Ecdysozoa</taxon>
        <taxon>Nematoda</taxon>
        <taxon>Chromadorea</taxon>
        <taxon>Rhabditida</taxon>
        <taxon>Rhabditina</taxon>
        <taxon>Rhabditomorpha</taxon>
        <taxon>Strongyloidea</taxon>
        <taxon>Strongylidae</taxon>
        <taxon>Cylicostephanus</taxon>
    </lineage>
</organism>
<dbReference type="InterPro" id="IPR029705">
    <property type="entry name" value="VPS35L"/>
</dbReference>
<feature type="non-terminal residue" evidence="7">
    <location>
        <position position="379"/>
    </location>
</feature>
<evidence type="ECO:0000256" key="6">
    <source>
        <dbReference type="SAM" id="Coils"/>
    </source>
</evidence>
<evidence type="ECO:0000256" key="1">
    <source>
        <dbReference type="ARBA" id="ARBA00004177"/>
    </source>
</evidence>
<protein>
    <submittedName>
        <fullName evidence="7">Uncharacterized protein</fullName>
    </submittedName>
</protein>
<comment type="subcellular location">
    <subcellularLocation>
        <location evidence="1">Endosome</location>
    </subcellularLocation>
</comment>
<dbReference type="PANTHER" id="PTHR13673">
    <property type="entry name" value="ESOPHAGEAL CANCER ASSOCIATED PROTEIN"/>
    <property type="match status" value="1"/>
</dbReference>
<keyword evidence="4" id="KW-0967">Endosome</keyword>
<keyword evidence="3" id="KW-0813">Transport</keyword>
<feature type="coiled-coil region" evidence="6">
    <location>
        <begin position="273"/>
        <end position="300"/>
    </location>
</feature>
<evidence type="ECO:0000313" key="8">
    <source>
        <dbReference type="Proteomes" id="UP000271889"/>
    </source>
</evidence>
<dbReference type="EMBL" id="UYRV01003166">
    <property type="protein sequence ID" value="VDK49872.1"/>
    <property type="molecule type" value="Genomic_DNA"/>
</dbReference>
<dbReference type="Proteomes" id="UP000271889">
    <property type="component" value="Unassembled WGS sequence"/>
</dbReference>
<evidence type="ECO:0000256" key="3">
    <source>
        <dbReference type="ARBA" id="ARBA00022448"/>
    </source>
</evidence>
<keyword evidence="8" id="KW-1185">Reference proteome</keyword>
<evidence type="ECO:0000256" key="5">
    <source>
        <dbReference type="ARBA" id="ARBA00022927"/>
    </source>
</evidence>
<comment type="similarity">
    <text evidence="2">Belongs to the VPS35L family.</text>
</comment>
<proteinExistence type="inferred from homology"/>
<dbReference type="GO" id="GO:0015031">
    <property type="term" value="P:protein transport"/>
    <property type="evidence" value="ECO:0007669"/>
    <property type="project" value="UniProtKB-KW"/>
</dbReference>
<reference evidence="7 8" key="1">
    <citation type="submission" date="2018-11" db="EMBL/GenBank/DDBJ databases">
        <authorList>
            <consortium name="Pathogen Informatics"/>
        </authorList>
    </citation>
    <scope>NUCLEOTIDE SEQUENCE [LARGE SCALE GENOMIC DNA]</scope>
</reference>
<dbReference type="GO" id="GO:0005768">
    <property type="term" value="C:endosome"/>
    <property type="evidence" value="ECO:0007669"/>
    <property type="project" value="UniProtKB-SubCell"/>
</dbReference>
<gene>
    <name evidence="7" type="ORF">CGOC_LOCUS1622</name>
</gene>
<name>A0A3P6QIU7_CYLGO</name>
<sequence>MRALISNLFITTPSINDPALRLHFTLRTIYLSLLANSRPQTEALLHYSLQTLNDLDVSPAQCLSLYSQFLALLVFIPDTSKDQPLLMFKEFVKVVQRKKWPQNSEGMLGDAWILCLRYLWAVSRREFPVKFTNVQSNDVFHGSSSIYTTAIMENLDMIMQQLLALIETQSPAKPTVALHLLEFAVVRLELRGPVVKLVSNLLKRCAKSGQFVVRVRCIIDDLIKLSETNEEVKQALVKLNDDDDFDSLSTVDSSPGKNVAKRNGSDEEKFYELMRKYEELKKKMDDVDELARQIKFAMELQKLMSDCYSNRVTSFPIETGMEMRCLASGSLLILFTIHNKTSDDLIGWSISASLSPTMADTASTSSSLSQSIALQTLAP</sequence>
<keyword evidence="6" id="KW-0175">Coiled coil</keyword>
<evidence type="ECO:0000256" key="2">
    <source>
        <dbReference type="ARBA" id="ARBA00010704"/>
    </source>
</evidence>
<accession>A0A3P6QIU7</accession>
<dbReference type="GO" id="GO:0032456">
    <property type="term" value="P:endocytic recycling"/>
    <property type="evidence" value="ECO:0007669"/>
    <property type="project" value="InterPro"/>
</dbReference>
<keyword evidence="5" id="KW-0653">Protein transport</keyword>
<evidence type="ECO:0000313" key="7">
    <source>
        <dbReference type="EMBL" id="VDK49872.1"/>
    </source>
</evidence>
<dbReference type="AlphaFoldDB" id="A0A3P6QIU7"/>
<evidence type="ECO:0000256" key="4">
    <source>
        <dbReference type="ARBA" id="ARBA00022753"/>
    </source>
</evidence>
<dbReference type="PANTHER" id="PTHR13673:SF0">
    <property type="entry name" value="VPS35 ENDOSOMAL PROTEIN-SORTING FACTOR-LIKE"/>
    <property type="match status" value="1"/>
</dbReference>
<dbReference type="OrthoDB" id="1734063at2759"/>